<dbReference type="AlphaFoldDB" id="A0AAE4JWT3"/>
<proteinExistence type="predicted"/>
<dbReference type="PROSITE" id="PS51154">
    <property type="entry name" value="MACRO"/>
    <property type="match status" value="1"/>
</dbReference>
<evidence type="ECO:0000259" key="1">
    <source>
        <dbReference type="PROSITE" id="PS51154"/>
    </source>
</evidence>
<gene>
    <name evidence="2" type="ORF">RIF25_13075</name>
</gene>
<accession>A0AAE4JWT3</accession>
<reference evidence="3" key="1">
    <citation type="submission" date="2023-07" db="EMBL/GenBank/DDBJ databases">
        <authorList>
            <person name="Luz R."/>
            <person name="Cordeiro R."/>
            <person name="Fonseca A."/>
            <person name="Goncalves V."/>
        </authorList>
    </citation>
    <scope>NUCLEOTIDE SEQUENCE [LARGE SCALE GENOMIC DNA]</scope>
    <source>
        <strain evidence="3">BACA0444</strain>
    </source>
</reference>
<protein>
    <recommendedName>
        <fullName evidence="1">Macro domain-containing protein</fullName>
    </recommendedName>
</protein>
<evidence type="ECO:0000313" key="3">
    <source>
        <dbReference type="Proteomes" id="UP001268256"/>
    </source>
</evidence>
<comment type="caution">
    <text evidence="2">The sequence shown here is derived from an EMBL/GenBank/DDBJ whole genome shotgun (WGS) entry which is preliminary data.</text>
</comment>
<dbReference type="InterPro" id="IPR002589">
    <property type="entry name" value="Macro_dom"/>
</dbReference>
<evidence type="ECO:0000313" key="2">
    <source>
        <dbReference type="EMBL" id="MDS3861735.1"/>
    </source>
</evidence>
<dbReference type="Proteomes" id="UP001268256">
    <property type="component" value="Unassembled WGS sequence"/>
</dbReference>
<organism evidence="2 3">
    <name type="scientific">Pseudocalidococcus azoricus BACA0444</name>
    <dbReference type="NCBI Taxonomy" id="2918990"/>
    <lineage>
        <taxon>Bacteria</taxon>
        <taxon>Bacillati</taxon>
        <taxon>Cyanobacteriota</taxon>
        <taxon>Cyanophyceae</taxon>
        <taxon>Acaryochloridales</taxon>
        <taxon>Thermosynechococcaceae</taxon>
        <taxon>Pseudocalidococcus</taxon>
        <taxon>Pseudocalidococcus azoricus</taxon>
    </lineage>
</organism>
<name>A0AAE4JWT3_9CYAN</name>
<keyword evidence="3" id="KW-1185">Reference proteome</keyword>
<dbReference type="Gene3D" id="3.40.220.10">
    <property type="entry name" value="Leucine Aminopeptidase, subunit E, domain 1"/>
    <property type="match status" value="1"/>
</dbReference>
<sequence>MPLERLNIVEVETKWGYRSFELYRGDITALREPIDLLVVSAFANSYAPTSGSVIGALYDKLNINVDHLARTPYLQLKQAFGCWVSQALDHPIFARVLCLEFIGIGFSVAEVFENLFTVLAILELRNIQIKTLALPMLGTGNQQLNHEQVTNCLLKCAIKFLEHSQYSIFLAKLVHFF</sequence>
<dbReference type="InterPro" id="IPR043472">
    <property type="entry name" value="Macro_dom-like"/>
</dbReference>
<feature type="domain" description="Macro" evidence="1">
    <location>
        <begin position="7"/>
        <end position="177"/>
    </location>
</feature>
<dbReference type="RefSeq" id="WP_322878970.1">
    <property type="nucleotide sequence ID" value="NZ_JAVMIP010000016.1"/>
</dbReference>
<dbReference type="SUPFAM" id="SSF52949">
    <property type="entry name" value="Macro domain-like"/>
    <property type="match status" value="1"/>
</dbReference>
<dbReference type="EMBL" id="JAVMIP010000016">
    <property type="protein sequence ID" value="MDS3861735.1"/>
    <property type="molecule type" value="Genomic_DNA"/>
</dbReference>